<dbReference type="PANTHER" id="PTHR21521:SF0">
    <property type="entry name" value="AMUN, ISOFORM A"/>
    <property type="match status" value="1"/>
</dbReference>
<evidence type="ECO:0008006" key="3">
    <source>
        <dbReference type="Google" id="ProtNLM"/>
    </source>
</evidence>
<dbReference type="EMBL" id="CP031046">
    <property type="protein sequence ID" value="QDZ24559.1"/>
    <property type="molecule type" value="Genomic_DNA"/>
</dbReference>
<dbReference type="AlphaFoldDB" id="A0A5B8MVJ6"/>
<dbReference type="STRING" id="1764295.A0A5B8MVJ6"/>
<gene>
    <name evidence="1" type="ORF">A3770_13p70770</name>
</gene>
<dbReference type="Proteomes" id="UP000316726">
    <property type="component" value="Chromosome 13"/>
</dbReference>
<protein>
    <recommendedName>
        <fullName evidence="3">HhH-GPD domain-containing protein</fullName>
    </recommendedName>
</protein>
<reference evidence="1 2" key="1">
    <citation type="submission" date="2018-07" db="EMBL/GenBank/DDBJ databases">
        <title>The complete nuclear genome of the prasinophyte Chloropicon primus (CCMP1205).</title>
        <authorList>
            <person name="Pombert J.-F."/>
            <person name="Otis C."/>
            <person name="Turmel M."/>
            <person name="Lemieux C."/>
        </authorList>
    </citation>
    <scope>NUCLEOTIDE SEQUENCE [LARGE SCALE GENOMIC DNA]</scope>
    <source>
        <strain evidence="1 2">CCMP1205</strain>
    </source>
</reference>
<dbReference type="OrthoDB" id="549925at2759"/>
<accession>A0A5B8MVJ6</accession>
<organism evidence="1 2">
    <name type="scientific">Chloropicon primus</name>
    <dbReference type="NCBI Taxonomy" id="1764295"/>
    <lineage>
        <taxon>Eukaryota</taxon>
        <taxon>Viridiplantae</taxon>
        <taxon>Chlorophyta</taxon>
        <taxon>Chloropicophyceae</taxon>
        <taxon>Chloropicales</taxon>
        <taxon>Chloropicaceae</taxon>
        <taxon>Chloropicon</taxon>
    </lineage>
</organism>
<dbReference type="PANTHER" id="PTHR21521">
    <property type="entry name" value="AMUN, ISOFORM A"/>
    <property type="match status" value="1"/>
</dbReference>
<keyword evidence="2" id="KW-1185">Reference proteome</keyword>
<evidence type="ECO:0000313" key="1">
    <source>
        <dbReference type="EMBL" id="QDZ24559.1"/>
    </source>
</evidence>
<name>A0A5B8MVJ6_9CHLO</name>
<evidence type="ECO:0000313" key="2">
    <source>
        <dbReference type="Proteomes" id="UP000316726"/>
    </source>
</evidence>
<sequence>MSKRSSVECGVLSPGELWDKGNAEDWVAVLGREDEAVGVVASRGGKKRDLTKLHRWFRDWVVGKEGLAKAELVKMMDWKLTRGKMRPLMRFIVALNEKKIEETTKKALSEPALAGDSLSIEVLKAAVTTLSELKGVGTATASVVLSRFNPKLYPFMSDQALELTGPRTYTLGRYLDLAKELNAKAEELNKECGDSDAFTCEQIERAIFTAAVLSEGSGSSKKLKK</sequence>
<proteinExistence type="predicted"/>